<feature type="region of interest" description="Disordered" evidence="1">
    <location>
        <begin position="41"/>
        <end position="63"/>
    </location>
</feature>
<dbReference type="Proteomes" id="UP000637774">
    <property type="component" value="Unassembled WGS sequence"/>
</dbReference>
<reference evidence="3" key="1">
    <citation type="journal article" date="2019" name="Int. J. Syst. Evol. Microbiol.">
        <title>The Global Catalogue of Microorganisms (GCM) 10K type strain sequencing project: providing services to taxonomists for standard genome sequencing and annotation.</title>
        <authorList>
            <consortium name="The Broad Institute Genomics Platform"/>
            <consortium name="The Broad Institute Genome Sequencing Center for Infectious Disease"/>
            <person name="Wu L."/>
            <person name="Ma J."/>
        </authorList>
    </citation>
    <scope>NUCLEOTIDE SEQUENCE [LARGE SCALE GENOMIC DNA]</scope>
    <source>
        <strain evidence="3">CGMCC 1.14966</strain>
    </source>
</reference>
<accession>A0ABQ2A7Y8</accession>
<evidence type="ECO:0000256" key="1">
    <source>
        <dbReference type="SAM" id="MobiDB-lite"/>
    </source>
</evidence>
<organism evidence="2 3">
    <name type="scientific">Hymenobacter frigidus</name>
    <dbReference type="NCBI Taxonomy" id="1524095"/>
    <lineage>
        <taxon>Bacteria</taxon>
        <taxon>Pseudomonadati</taxon>
        <taxon>Bacteroidota</taxon>
        <taxon>Cytophagia</taxon>
        <taxon>Cytophagales</taxon>
        <taxon>Hymenobacteraceae</taxon>
        <taxon>Hymenobacter</taxon>
    </lineage>
</organism>
<gene>
    <name evidence="2" type="ORF">GCM10011495_27730</name>
</gene>
<proteinExistence type="predicted"/>
<dbReference type="EMBL" id="BMGY01000028">
    <property type="protein sequence ID" value="GGH87854.1"/>
    <property type="molecule type" value="Genomic_DNA"/>
</dbReference>
<keyword evidence="3" id="KW-1185">Reference proteome</keyword>
<comment type="caution">
    <text evidence="2">The sequence shown here is derived from an EMBL/GenBank/DDBJ whole genome shotgun (WGS) entry which is preliminary data.</text>
</comment>
<name>A0ABQ2A7Y8_9BACT</name>
<evidence type="ECO:0000313" key="3">
    <source>
        <dbReference type="Proteomes" id="UP000637774"/>
    </source>
</evidence>
<protein>
    <recommendedName>
        <fullName evidence="4">Secreted protein</fullName>
    </recommendedName>
</protein>
<feature type="compositionally biased region" description="Polar residues" evidence="1">
    <location>
        <begin position="51"/>
        <end position="62"/>
    </location>
</feature>
<sequence>MSSSVVRKLIFTLATLLGADGNAEPTQLVHECAVRKKALMKNPGPDREAQSGVSADTGQSQRHYLLNLEGNRNSKRYAYRTTVLLTGDKLG</sequence>
<evidence type="ECO:0000313" key="2">
    <source>
        <dbReference type="EMBL" id="GGH87854.1"/>
    </source>
</evidence>
<evidence type="ECO:0008006" key="4">
    <source>
        <dbReference type="Google" id="ProtNLM"/>
    </source>
</evidence>